<gene>
    <name evidence="2" type="ORF">E5676_scaffold615G00110</name>
    <name evidence="1" type="ORF">E6C27_scaffold179G00390</name>
</gene>
<evidence type="ECO:0000313" key="4">
    <source>
        <dbReference type="Proteomes" id="UP000321947"/>
    </source>
</evidence>
<evidence type="ECO:0000313" key="2">
    <source>
        <dbReference type="EMBL" id="TYK08987.1"/>
    </source>
</evidence>
<dbReference type="OrthoDB" id="1651011at2759"/>
<accession>A0A5A7VJC7</accession>
<proteinExistence type="predicted"/>
<dbReference type="EMBL" id="SSTD01012000">
    <property type="protein sequence ID" value="TYK08987.1"/>
    <property type="molecule type" value="Genomic_DNA"/>
</dbReference>
<evidence type="ECO:0000313" key="1">
    <source>
        <dbReference type="EMBL" id="KAA0067330.1"/>
    </source>
</evidence>
<evidence type="ECO:0000313" key="3">
    <source>
        <dbReference type="Proteomes" id="UP000321393"/>
    </source>
</evidence>
<organism evidence="1 3">
    <name type="scientific">Cucumis melo var. makuwa</name>
    <name type="common">Oriental melon</name>
    <dbReference type="NCBI Taxonomy" id="1194695"/>
    <lineage>
        <taxon>Eukaryota</taxon>
        <taxon>Viridiplantae</taxon>
        <taxon>Streptophyta</taxon>
        <taxon>Embryophyta</taxon>
        <taxon>Tracheophyta</taxon>
        <taxon>Spermatophyta</taxon>
        <taxon>Magnoliopsida</taxon>
        <taxon>eudicotyledons</taxon>
        <taxon>Gunneridae</taxon>
        <taxon>Pentapetalae</taxon>
        <taxon>rosids</taxon>
        <taxon>fabids</taxon>
        <taxon>Cucurbitales</taxon>
        <taxon>Cucurbitaceae</taxon>
        <taxon>Benincaseae</taxon>
        <taxon>Cucumis</taxon>
    </lineage>
</organism>
<reference evidence="3 4" key="1">
    <citation type="submission" date="2019-08" db="EMBL/GenBank/DDBJ databases">
        <title>Draft genome sequences of two oriental melons (Cucumis melo L. var makuwa).</title>
        <authorList>
            <person name="Kwon S.-Y."/>
        </authorList>
    </citation>
    <scope>NUCLEOTIDE SEQUENCE [LARGE SCALE GENOMIC DNA]</scope>
    <source>
        <strain evidence="4">cv. Chang Bougi</strain>
        <strain evidence="3">cv. SW 3</strain>
        <tissue evidence="1">Leaf</tissue>
    </source>
</reference>
<comment type="caution">
    <text evidence="1">The sequence shown here is derived from an EMBL/GenBank/DDBJ whole genome shotgun (WGS) entry which is preliminary data.</text>
</comment>
<name>A0A5A7VJC7_CUCMM</name>
<dbReference type="Proteomes" id="UP000321947">
    <property type="component" value="Unassembled WGS sequence"/>
</dbReference>
<sequence>MLFFLTLKKVTTACTTEKPKKKYDTEEAGSKKYAVSRYLRYQMTDDRFVKA</sequence>
<dbReference type="EMBL" id="SSTE01000555">
    <property type="protein sequence ID" value="KAA0067330.1"/>
    <property type="molecule type" value="Genomic_DNA"/>
</dbReference>
<protein>
    <submittedName>
        <fullName evidence="1">Uncharacterized protein</fullName>
    </submittedName>
</protein>
<dbReference type="Proteomes" id="UP000321393">
    <property type="component" value="Unassembled WGS sequence"/>
</dbReference>
<dbReference type="AlphaFoldDB" id="A0A5A7VJC7"/>